<name>A0A1F8GS75_9BACT</name>
<gene>
    <name evidence="1" type="ORF">A3A33_04765</name>
</gene>
<protein>
    <recommendedName>
        <fullName evidence="3">Poly A polymerase head domain-containing protein</fullName>
    </recommendedName>
</protein>
<dbReference type="AlphaFoldDB" id="A0A1F8GS75"/>
<accession>A0A1F8GS75</accession>
<dbReference type="EMBL" id="MGKP01000029">
    <property type="protein sequence ID" value="OGN27506.1"/>
    <property type="molecule type" value="Genomic_DNA"/>
</dbReference>
<dbReference type="InterPro" id="IPR043519">
    <property type="entry name" value="NT_sf"/>
</dbReference>
<dbReference type="Gene3D" id="3.30.460.10">
    <property type="entry name" value="Beta Polymerase, domain 2"/>
    <property type="match status" value="1"/>
</dbReference>
<evidence type="ECO:0008006" key="3">
    <source>
        <dbReference type="Google" id="ProtNLM"/>
    </source>
</evidence>
<dbReference type="Proteomes" id="UP000179047">
    <property type="component" value="Unassembled WGS sequence"/>
</dbReference>
<reference evidence="1 2" key="1">
    <citation type="journal article" date="2016" name="Nat. Commun.">
        <title>Thousands of microbial genomes shed light on interconnected biogeochemical processes in an aquifer system.</title>
        <authorList>
            <person name="Anantharaman K."/>
            <person name="Brown C.T."/>
            <person name="Hug L.A."/>
            <person name="Sharon I."/>
            <person name="Castelle C.J."/>
            <person name="Probst A.J."/>
            <person name="Thomas B.C."/>
            <person name="Singh A."/>
            <person name="Wilkins M.J."/>
            <person name="Karaoz U."/>
            <person name="Brodie E.L."/>
            <person name="Williams K.H."/>
            <person name="Hubbard S.S."/>
            <person name="Banfield J.F."/>
        </authorList>
    </citation>
    <scope>NUCLEOTIDE SEQUENCE [LARGE SCALE GENOMIC DNA]</scope>
</reference>
<evidence type="ECO:0000313" key="1">
    <source>
        <dbReference type="EMBL" id="OGN27506.1"/>
    </source>
</evidence>
<dbReference type="STRING" id="1802701.A3A33_04765"/>
<evidence type="ECO:0000313" key="2">
    <source>
        <dbReference type="Proteomes" id="UP000179047"/>
    </source>
</evidence>
<proteinExistence type="predicted"/>
<sequence length="265" mass="30849">MKIINKDFEQLPLFMHDPATREIFENVMAKLKKSDKIYLVGGAARNAVYYKIFKKKLPHRDYDMALIGDRNRFTGLLRSLGFSYGKIRRKNHVVLKKRLVSKPRIKVYADWVFFDIGNTKEKTIEKSLEKGANFTINGFAIPLQAVTSDDWYRHVVTLPSAFRDLKAKRLVVNEVDHPSNLYAALRFMSQGFRKPSSEDTERLLPTPTRFPKKRFARNVKKVFTYVGGEAKARALARKLGIKQNIFDWVALQEMKKKFKKNEDQD</sequence>
<organism evidence="1 2">
    <name type="scientific">Candidatus Yanofskybacteria bacterium RIFCSPLOWO2_01_FULL_49_25</name>
    <dbReference type="NCBI Taxonomy" id="1802701"/>
    <lineage>
        <taxon>Bacteria</taxon>
        <taxon>Candidatus Yanofskyibacteriota</taxon>
    </lineage>
</organism>
<comment type="caution">
    <text evidence="1">The sequence shown here is derived from an EMBL/GenBank/DDBJ whole genome shotgun (WGS) entry which is preliminary data.</text>
</comment>